<comment type="caution">
    <text evidence="3">The sequence shown here is derived from an EMBL/GenBank/DDBJ whole genome shotgun (WGS) entry which is preliminary data.</text>
</comment>
<reference evidence="3 4" key="1">
    <citation type="submission" date="2014-04" db="EMBL/GenBank/DDBJ databases">
        <authorList>
            <person name="Sears C."/>
            <person name="Carroll K."/>
            <person name="Sack B.R."/>
            <person name="Qadri F."/>
            <person name="Myers L.L."/>
            <person name="Chung G.-T."/>
            <person name="Escheverria P."/>
            <person name="Fraser C.M."/>
            <person name="Sadzewicz L."/>
            <person name="Shefchek K.A."/>
            <person name="Tallon L."/>
            <person name="Das S.P."/>
            <person name="Daugherty S."/>
            <person name="Mongodin E.F."/>
        </authorList>
    </citation>
    <scope>NUCLEOTIDE SEQUENCE [LARGE SCALE GENOMIC DNA]</scope>
    <source>
        <strain evidence="3 4">3975 RP4</strain>
    </source>
</reference>
<dbReference type="EMBL" id="JNHM01000164">
    <property type="protein sequence ID" value="KDS44322.1"/>
    <property type="molecule type" value="Genomic_DNA"/>
</dbReference>
<gene>
    <name evidence="3" type="ORF">M099_4266</name>
</gene>
<dbReference type="Pfam" id="PF07863">
    <property type="entry name" value="CtnDOT_TraJ"/>
    <property type="match status" value="1"/>
</dbReference>
<evidence type="ECO:0000313" key="4">
    <source>
        <dbReference type="Proteomes" id="UP000027661"/>
    </source>
</evidence>
<feature type="transmembrane region" description="Helical" evidence="1">
    <location>
        <begin position="167"/>
        <end position="188"/>
    </location>
</feature>
<feature type="transmembrane region" description="Helical" evidence="1">
    <location>
        <begin position="20"/>
        <end position="42"/>
    </location>
</feature>
<evidence type="ECO:0000313" key="3">
    <source>
        <dbReference type="EMBL" id="KDS44322.1"/>
    </source>
</evidence>
<dbReference type="PATRIC" id="fig|1339352.3.peg.3996"/>
<feature type="transmembrane region" description="Helical" evidence="1">
    <location>
        <begin position="305"/>
        <end position="325"/>
    </location>
</feature>
<feature type="transmembrane region" description="Helical" evidence="1">
    <location>
        <begin position="194"/>
        <end position="217"/>
    </location>
</feature>
<keyword evidence="1" id="KW-0812">Transmembrane</keyword>
<keyword evidence="1" id="KW-1133">Transmembrane helix</keyword>
<feature type="transmembrane region" description="Helical" evidence="1">
    <location>
        <begin position="272"/>
        <end position="293"/>
    </location>
</feature>
<evidence type="ECO:0000256" key="1">
    <source>
        <dbReference type="SAM" id="Phobius"/>
    </source>
</evidence>
<dbReference type="RefSeq" id="WP_008668127.1">
    <property type="nucleotide sequence ID" value="NZ_JNHM01000164.1"/>
</dbReference>
<protein>
    <submittedName>
        <fullName evidence="3">Putative membrane protein</fullName>
    </submittedName>
</protein>
<feature type="domain" description="Conjugative transposon TraJ C-terminal" evidence="2">
    <location>
        <begin position="62"/>
        <end position="332"/>
    </location>
</feature>
<dbReference type="AlphaFoldDB" id="A0A069S2H7"/>
<organism evidence="3 4">
    <name type="scientific">Phocaeicola vulgatus str. 3975 RP4</name>
    <dbReference type="NCBI Taxonomy" id="1339352"/>
    <lineage>
        <taxon>Bacteria</taxon>
        <taxon>Pseudomonadati</taxon>
        <taxon>Bacteroidota</taxon>
        <taxon>Bacteroidia</taxon>
        <taxon>Bacteroidales</taxon>
        <taxon>Bacteroidaceae</taxon>
        <taxon>Phocaeicola</taxon>
    </lineage>
</organism>
<proteinExistence type="predicted"/>
<dbReference type="InterPro" id="IPR012424">
    <property type="entry name" value="Conjugative_transposon_TraJ_C"/>
</dbReference>
<keyword evidence="1" id="KW-0472">Membrane</keyword>
<name>A0A069S2H7_PHOVU</name>
<sequence length="350" mass="38032">MNQDNFLWGLQITDGLTMELVSKMTVIAFGVGVICFICNMAYNYLYHGASQLLTPNEDKFPDMMEIARCLVLMFCLTLYKPIAQTIVGTMEVINEATSLTSSRAEEFAQFMTRQADEQGEMLAEYDKHALESEVADGADTTGAMQHELDKKEEEDEMKGVRSSVEKIVQLLNPINLVTLVIHAFAALLVEVIQIIILGIGVVIVKILVILGPFVFAVSMLPVFQKQLNVWFGTLCSSCMVFTVINILNQIMWQTLKAIYTPSADMVDGATTQLQYLGMDLALIGAYCSCFWLASKIVGHSDAGKIISKAVSIVTTAATVALLGGAGAATRLTNVGGAASIGESFINDNPK</sequence>
<accession>A0A069S2H7</accession>
<feature type="transmembrane region" description="Helical" evidence="1">
    <location>
        <begin position="229"/>
        <end position="252"/>
    </location>
</feature>
<dbReference type="Proteomes" id="UP000027661">
    <property type="component" value="Unassembled WGS sequence"/>
</dbReference>
<evidence type="ECO:0000259" key="2">
    <source>
        <dbReference type="Pfam" id="PF07863"/>
    </source>
</evidence>